<evidence type="ECO:0000313" key="1">
    <source>
        <dbReference type="EMBL" id="CAF1170166.1"/>
    </source>
</evidence>
<dbReference type="EMBL" id="CAJOAZ010002959">
    <property type="protein sequence ID" value="CAF3973769.1"/>
    <property type="molecule type" value="Genomic_DNA"/>
</dbReference>
<sequence length="438" mass="53427">MSSKRGKKRLKKSTQKPIHYVQLRTHRQWLNESNYKSHIEVHNSKLKPIVYDIDRHLNNKWINIRRSQLINDLNEIYQQEIKNYFSHKINLIDYRYFSLNNQFDENEKCIRESFSRSIEITDQLIYLYKQIENGERYIYEYRLNILKYEFEQEQQSLKHLFIDREINELNNQINILNAIEQDDALKQFIQFKLDKRELQEKFVKEITMLRSDFQIQITSLKSTVDKIIYSNEQQTSIISRQCRSLYDKTVKSKERIDQEMISVYILKRKIKQIKKLINHIDTNSNQINQFKHCPQDHQNQLISKSKYSLIIFQQNRAQIILRRLCVLIDKVQKNLEKKLFKAERILLLINQCERLEFEDEKLLLIISKNNSQQITNKTFSQIKNLSNYNLEFHTYFDELDLFWKRFAHVQMDIYIRIQEKNSLKKFQNFFKKQLNVLC</sequence>
<accession>A0A814U7J7</accession>
<dbReference type="Proteomes" id="UP000663844">
    <property type="component" value="Unassembled WGS sequence"/>
</dbReference>
<dbReference type="AlphaFoldDB" id="A0A814U7J7"/>
<protein>
    <submittedName>
        <fullName evidence="1">Uncharacterized protein</fullName>
    </submittedName>
</protein>
<dbReference type="EMBL" id="CAJNOG010000318">
    <property type="protein sequence ID" value="CAF1170166.1"/>
    <property type="molecule type" value="Genomic_DNA"/>
</dbReference>
<gene>
    <name evidence="1" type="ORF">JYZ213_LOCUS25167</name>
    <name evidence="2" type="ORF">OXD698_LOCUS27979</name>
</gene>
<organism evidence="1 3">
    <name type="scientific">Adineta steineri</name>
    <dbReference type="NCBI Taxonomy" id="433720"/>
    <lineage>
        <taxon>Eukaryota</taxon>
        <taxon>Metazoa</taxon>
        <taxon>Spiralia</taxon>
        <taxon>Gnathifera</taxon>
        <taxon>Rotifera</taxon>
        <taxon>Eurotatoria</taxon>
        <taxon>Bdelloidea</taxon>
        <taxon>Adinetida</taxon>
        <taxon>Adinetidae</taxon>
        <taxon>Adineta</taxon>
    </lineage>
</organism>
<dbReference type="Proteomes" id="UP000663845">
    <property type="component" value="Unassembled WGS sequence"/>
</dbReference>
<evidence type="ECO:0000313" key="3">
    <source>
        <dbReference type="Proteomes" id="UP000663845"/>
    </source>
</evidence>
<evidence type="ECO:0000313" key="2">
    <source>
        <dbReference type="EMBL" id="CAF3973769.1"/>
    </source>
</evidence>
<proteinExistence type="predicted"/>
<name>A0A814U7J7_9BILA</name>
<comment type="caution">
    <text evidence="1">The sequence shown here is derived from an EMBL/GenBank/DDBJ whole genome shotgun (WGS) entry which is preliminary data.</text>
</comment>
<reference evidence="1" key="1">
    <citation type="submission" date="2021-02" db="EMBL/GenBank/DDBJ databases">
        <authorList>
            <person name="Nowell W R."/>
        </authorList>
    </citation>
    <scope>NUCLEOTIDE SEQUENCE</scope>
</reference>